<dbReference type="GO" id="GO:0005634">
    <property type="term" value="C:nucleus"/>
    <property type="evidence" value="ECO:0007669"/>
    <property type="project" value="TreeGrafter"/>
</dbReference>
<comment type="caution">
    <text evidence="1">The sequence shown here is derived from an EMBL/GenBank/DDBJ whole genome shotgun (WGS) entry which is preliminary data.</text>
</comment>
<evidence type="ECO:0000313" key="1">
    <source>
        <dbReference type="EMBL" id="KAF6029674.1"/>
    </source>
</evidence>
<gene>
    <name evidence="1" type="ORF">EB796_012005</name>
</gene>
<dbReference type="OrthoDB" id="539995at2759"/>
<evidence type="ECO:0000313" key="2">
    <source>
        <dbReference type="Proteomes" id="UP000593567"/>
    </source>
</evidence>
<dbReference type="EMBL" id="VXIV02001797">
    <property type="protein sequence ID" value="KAF6029674.1"/>
    <property type="molecule type" value="Genomic_DNA"/>
</dbReference>
<dbReference type="Proteomes" id="UP000593567">
    <property type="component" value="Unassembled WGS sequence"/>
</dbReference>
<keyword evidence="2" id="KW-1185">Reference proteome</keyword>
<sequence>MPLFLNKRQLGHSLFDQDQLLTENSSLSSTFKALAETWISKPEIVVKENVLYVGQREYAVIDPHSKGNVEYIASDSATTCHIVVFIQPESRVVGLSHFDGCNTEQGVYDLIQQMDLRCGQVAPASTQHSYDVYIFGGFQDTKGYSIKLAKELFRAMHASTRNIHVKVACVFNLNSRYEHGTCYPIYYGVGVNCDSMEIHRVRCENKGPMREVKGARNFIGPKQMMNCYDNSSHEMILHPFSYQHQFQQIDLWLSQSDKFLLKHLSTSPEQEPEDFVPDVRQSLMFIASNPDPSLTIFKENTTLRFRLASGFWQQC</sequence>
<dbReference type="AlphaFoldDB" id="A0A7J7JVC4"/>
<dbReference type="PANTHER" id="PTHR12498">
    <property type="entry name" value="N-TERMINAL ASPARAGINE AMIDOHYDROLASE"/>
    <property type="match status" value="1"/>
</dbReference>
<dbReference type="PANTHER" id="PTHR12498:SF0">
    <property type="entry name" value="PROTEIN N-TERMINAL ASPARAGINE AMIDOHYDROLASE"/>
    <property type="match status" value="1"/>
</dbReference>
<dbReference type="GO" id="GO:0006511">
    <property type="term" value="P:ubiquitin-dependent protein catabolic process"/>
    <property type="evidence" value="ECO:0007669"/>
    <property type="project" value="TreeGrafter"/>
</dbReference>
<proteinExistence type="predicted"/>
<dbReference type="InterPro" id="IPR026750">
    <property type="entry name" value="NTAN1"/>
</dbReference>
<dbReference type="Pfam" id="PF14736">
    <property type="entry name" value="N_Asn_amidohyd"/>
    <property type="match status" value="1"/>
</dbReference>
<organism evidence="1 2">
    <name type="scientific">Bugula neritina</name>
    <name type="common">Brown bryozoan</name>
    <name type="synonym">Sertularia neritina</name>
    <dbReference type="NCBI Taxonomy" id="10212"/>
    <lineage>
        <taxon>Eukaryota</taxon>
        <taxon>Metazoa</taxon>
        <taxon>Spiralia</taxon>
        <taxon>Lophotrochozoa</taxon>
        <taxon>Bryozoa</taxon>
        <taxon>Gymnolaemata</taxon>
        <taxon>Cheilostomatida</taxon>
        <taxon>Flustrina</taxon>
        <taxon>Buguloidea</taxon>
        <taxon>Bugulidae</taxon>
        <taxon>Bugula</taxon>
    </lineage>
</organism>
<reference evidence="1" key="1">
    <citation type="submission" date="2020-06" db="EMBL/GenBank/DDBJ databases">
        <title>Draft genome of Bugula neritina, a colonial animal packing powerful symbionts and potential medicines.</title>
        <authorList>
            <person name="Rayko M."/>
        </authorList>
    </citation>
    <scope>NUCLEOTIDE SEQUENCE [LARGE SCALE GENOMIC DNA]</scope>
    <source>
        <strain evidence="1">Kwan_BN1</strain>
    </source>
</reference>
<accession>A0A7J7JVC4</accession>
<evidence type="ECO:0008006" key="3">
    <source>
        <dbReference type="Google" id="ProtNLM"/>
    </source>
</evidence>
<name>A0A7J7JVC4_BUGNE</name>
<dbReference type="GO" id="GO:0008418">
    <property type="term" value="F:protein-N-terminal asparagine amidohydrolase activity"/>
    <property type="evidence" value="ECO:0007669"/>
    <property type="project" value="InterPro"/>
</dbReference>
<protein>
    <recommendedName>
        <fullName evidence="3">NTAN1</fullName>
    </recommendedName>
</protein>